<dbReference type="Proteomes" id="UP000663881">
    <property type="component" value="Unassembled WGS sequence"/>
</dbReference>
<gene>
    <name evidence="2" type="ORF">OKA104_LOCUS21444</name>
    <name evidence="1" type="ORF">VCS650_LOCUS8782</name>
</gene>
<comment type="caution">
    <text evidence="2">The sequence shown here is derived from an EMBL/GenBank/DDBJ whole genome shotgun (WGS) entry which is preliminary data.</text>
</comment>
<evidence type="ECO:0000313" key="1">
    <source>
        <dbReference type="EMBL" id="CAF0891133.1"/>
    </source>
</evidence>
<reference evidence="2" key="1">
    <citation type="submission" date="2021-02" db="EMBL/GenBank/DDBJ databases">
        <authorList>
            <person name="Nowell W R."/>
        </authorList>
    </citation>
    <scope>NUCLEOTIDE SEQUENCE</scope>
</reference>
<proteinExistence type="predicted"/>
<sequence>MRGFGVTNSLPQKEWGNEVITPWVSCRLTVDTRGNGIMTSMTNHFFTILKEYQLINIVNKSIIETQLVSTILLFNELIALLQWLCTFEEYEKLEEKYSSTLTCPCTQISIPYKDLITIEVKYHQICTSDFIQSRWYQSFPSYNTSNGYIDFLSFAPSYFQTLETFCDIAKIIINNEINQFLTTTFVHAQIVINDLFYSQINSSINTFIQLTKNEYLYRMNLTNGLLHSNQYLSYMVASTNLGTILWYWSNRTYTIQIITDPIYNLNASGDKCYSVLDPTCDIDNNIFDIFGGMSSINWKLDGIRGGCSIYGFCIKIIIDLLI</sequence>
<evidence type="ECO:0000313" key="3">
    <source>
        <dbReference type="Proteomes" id="UP000663881"/>
    </source>
</evidence>
<dbReference type="EMBL" id="CAJOAY010001492">
    <property type="protein sequence ID" value="CAF3850073.1"/>
    <property type="molecule type" value="Genomic_DNA"/>
</dbReference>
<dbReference type="OrthoDB" id="10065479at2759"/>
<protein>
    <submittedName>
        <fullName evidence="2">Uncharacterized protein</fullName>
    </submittedName>
</protein>
<name>A0A819EIP0_9BILA</name>
<dbReference type="AlphaFoldDB" id="A0A819EIP0"/>
<evidence type="ECO:0000313" key="2">
    <source>
        <dbReference type="EMBL" id="CAF3850073.1"/>
    </source>
</evidence>
<organism evidence="2 3">
    <name type="scientific">Adineta steineri</name>
    <dbReference type="NCBI Taxonomy" id="433720"/>
    <lineage>
        <taxon>Eukaryota</taxon>
        <taxon>Metazoa</taxon>
        <taxon>Spiralia</taxon>
        <taxon>Gnathifera</taxon>
        <taxon>Rotifera</taxon>
        <taxon>Eurotatoria</taxon>
        <taxon>Bdelloidea</taxon>
        <taxon>Adinetida</taxon>
        <taxon>Adinetidae</taxon>
        <taxon>Adineta</taxon>
    </lineage>
</organism>
<accession>A0A819EIP0</accession>
<dbReference type="Proteomes" id="UP000663891">
    <property type="component" value="Unassembled WGS sequence"/>
</dbReference>
<dbReference type="EMBL" id="CAJNON010000059">
    <property type="protein sequence ID" value="CAF0891133.1"/>
    <property type="molecule type" value="Genomic_DNA"/>
</dbReference>